<keyword evidence="3" id="KW-1185">Reference proteome</keyword>
<dbReference type="AlphaFoldDB" id="A0A1G6DXZ0"/>
<dbReference type="InterPro" id="IPR013022">
    <property type="entry name" value="Xyl_isomerase-like_TIM-brl"/>
</dbReference>
<dbReference type="STRING" id="665467.SAMN02982931_03871"/>
<dbReference type="EMBL" id="FMXQ01000009">
    <property type="protein sequence ID" value="SDB50049.1"/>
    <property type="molecule type" value="Genomic_DNA"/>
</dbReference>
<dbReference type="Pfam" id="PF01261">
    <property type="entry name" value="AP_endonuc_2"/>
    <property type="match status" value="1"/>
</dbReference>
<gene>
    <name evidence="2" type="ORF">SAMN02982931_03871</name>
</gene>
<evidence type="ECO:0000313" key="3">
    <source>
        <dbReference type="Proteomes" id="UP000199071"/>
    </source>
</evidence>
<dbReference type="PANTHER" id="PTHR12110:SF41">
    <property type="entry name" value="INOSOSE DEHYDRATASE"/>
    <property type="match status" value="1"/>
</dbReference>
<dbReference type="Proteomes" id="UP000199071">
    <property type="component" value="Unassembled WGS sequence"/>
</dbReference>
<evidence type="ECO:0000259" key="1">
    <source>
        <dbReference type="Pfam" id="PF01261"/>
    </source>
</evidence>
<protein>
    <submittedName>
        <fullName evidence="2">D-psicose/D-tagatose/L-ribulose 3-epimerase</fullName>
    </submittedName>
</protein>
<dbReference type="Gene3D" id="3.20.20.150">
    <property type="entry name" value="Divalent-metal-dependent TIM barrel enzymes"/>
    <property type="match status" value="1"/>
</dbReference>
<dbReference type="PANTHER" id="PTHR12110">
    <property type="entry name" value="HYDROXYPYRUVATE ISOMERASE"/>
    <property type="match status" value="1"/>
</dbReference>
<proteinExistence type="predicted"/>
<dbReference type="RefSeq" id="WP_090879008.1">
    <property type="nucleotide sequence ID" value="NZ_FMXQ01000009.1"/>
</dbReference>
<feature type="domain" description="Xylose isomerase-like TIM barrel" evidence="1">
    <location>
        <begin position="25"/>
        <end position="253"/>
    </location>
</feature>
<accession>A0A1G6DXZ0</accession>
<dbReference type="InterPro" id="IPR036237">
    <property type="entry name" value="Xyl_isomerase-like_sf"/>
</dbReference>
<name>A0A1G6DXZ0_9HYPH</name>
<reference evidence="2 3" key="1">
    <citation type="submission" date="2016-10" db="EMBL/GenBank/DDBJ databases">
        <authorList>
            <person name="de Groot N.N."/>
        </authorList>
    </citation>
    <scope>NUCLEOTIDE SEQUENCE [LARGE SCALE GENOMIC DNA]</scope>
    <source>
        <strain evidence="2 3">ATCC 35022</strain>
    </source>
</reference>
<dbReference type="OrthoDB" id="9801426at2"/>
<sequence>MKRLGIHSFVWTGGSTKEELDEAIEKTHSLGYELIEFPRLDPKKFDLDWLAKRLGDAGLQIVVTMGLPFNGDISSEDDDAVRFGEKILGEAVAVTRDLGGAKLGGILYSAHGKFLTMPTEKGRANSVGVMRTIAEKAKAAGVTINLEVVNRFESNLLNTTAQGLAYIRDAGSDNIYLHLDTFHMQIEEADPAQAILTAGDKLGYFHFGESNRGFLGAGTIDFEPIFDALVAIDYQDDAAFESFSSEVVDKDLSIVAGIWRNTWKDNVEVARHAKAFIETRYAEARRKAAIARTP</sequence>
<organism evidence="2 3">
    <name type="scientific">Bauldia litoralis</name>
    <dbReference type="NCBI Taxonomy" id="665467"/>
    <lineage>
        <taxon>Bacteria</taxon>
        <taxon>Pseudomonadati</taxon>
        <taxon>Pseudomonadota</taxon>
        <taxon>Alphaproteobacteria</taxon>
        <taxon>Hyphomicrobiales</taxon>
        <taxon>Kaistiaceae</taxon>
        <taxon>Bauldia</taxon>
    </lineage>
</organism>
<evidence type="ECO:0000313" key="2">
    <source>
        <dbReference type="EMBL" id="SDB50049.1"/>
    </source>
</evidence>
<dbReference type="SUPFAM" id="SSF51658">
    <property type="entry name" value="Xylose isomerase-like"/>
    <property type="match status" value="1"/>
</dbReference>
<dbReference type="InterPro" id="IPR050312">
    <property type="entry name" value="IolE/XylAMocC-like"/>
</dbReference>